<keyword evidence="2" id="KW-1185">Reference proteome</keyword>
<dbReference type="Proteomes" id="UP000033632">
    <property type="component" value="Unassembled WGS sequence"/>
</dbReference>
<dbReference type="AlphaFoldDB" id="A0A0F5FW94"/>
<dbReference type="EMBL" id="JZEX01000046">
    <property type="protein sequence ID" value="KKB13146.1"/>
    <property type="molecule type" value="Genomic_DNA"/>
</dbReference>
<proteinExistence type="predicted"/>
<dbReference type="Gene3D" id="3.40.50.300">
    <property type="entry name" value="P-loop containing nucleotide triphosphate hydrolases"/>
    <property type="match status" value="1"/>
</dbReference>
<dbReference type="Pfam" id="PF13238">
    <property type="entry name" value="AAA_18"/>
    <property type="match status" value="1"/>
</dbReference>
<sequence>MIVVLNGYPGVGKLTIGRELAQLLSGRLLDIHTVYNVAFALTEFKSPEFRQTVEKIEAIAHDLILKLPVEVPVVLTTVLAGDSDWGREEWLRIARLGESRGPFCVVHVHCDLDENMRRIQSPGRGAKLKPRDPDMARRNHMRGDILAGIDEPNLLTLDVTQMSAPKAAQAIADWARAI</sequence>
<reference evidence="1 2" key="1">
    <citation type="submission" date="2015-03" db="EMBL/GenBank/DDBJ databases">
        <authorList>
            <person name="Hassan Y.I."/>
            <person name="Lepp D."/>
            <person name="Li X.-Z."/>
            <person name="Zhou T."/>
        </authorList>
    </citation>
    <scope>NUCLEOTIDE SEQUENCE [LARGE SCALE GENOMIC DNA]</scope>
    <source>
        <strain evidence="1 2">BD-c194</strain>
    </source>
</reference>
<evidence type="ECO:0000313" key="2">
    <source>
        <dbReference type="Proteomes" id="UP000033632"/>
    </source>
</evidence>
<organism evidence="1 2">
    <name type="scientific">Devosia geojensis</name>
    <dbReference type="NCBI Taxonomy" id="443610"/>
    <lineage>
        <taxon>Bacteria</taxon>
        <taxon>Pseudomonadati</taxon>
        <taxon>Pseudomonadota</taxon>
        <taxon>Alphaproteobacteria</taxon>
        <taxon>Hyphomicrobiales</taxon>
        <taxon>Devosiaceae</taxon>
        <taxon>Devosia</taxon>
    </lineage>
</organism>
<accession>A0A0F5FW94</accession>
<protein>
    <recommendedName>
        <fullName evidence="3">Shikimate kinase</fullName>
    </recommendedName>
</protein>
<name>A0A0F5FW94_9HYPH</name>
<dbReference type="OrthoDB" id="193997at2"/>
<dbReference type="SUPFAM" id="SSF52540">
    <property type="entry name" value="P-loop containing nucleoside triphosphate hydrolases"/>
    <property type="match status" value="1"/>
</dbReference>
<dbReference type="InterPro" id="IPR027417">
    <property type="entry name" value="P-loop_NTPase"/>
</dbReference>
<comment type="caution">
    <text evidence="1">The sequence shown here is derived from an EMBL/GenBank/DDBJ whole genome shotgun (WGS) entry which is preliminary data.</text>
</comment>
<dbReference type="RefSeq" id="WP_046107187.1">
    <property type="nucleotide sequence ID" value="NZ_JZEX01000046.1"/>
</dbReference>
<dbReference type="PATRIC" id="fig|443610.3.peg.3167"/>
<evidence type="ECO:0000313" key="1">
    <source>
        <dbReference type="EMBL" id="KKB13146.1"/>
    </source>
</evidence>
<gene>
    <name evidence="1" type="ORF">VE25_03435</name>
</gene>
<evidence type="ECO:0008006" key="3">
    <source>
        <dbReference type="Google" id="ProtNLM"/>
    </source>
</evidence>
<dbReference type="STRING" id="443610.VE25_03435"/>